<dbReference type="PROSITE" id="PS51755">
    <property type="entry name" value="OMPR_PHOB"/>
    <property type="match status" value="1"/>
</dbReference>
<feature type="domain" description="OmpR/PhoB-type" evidence="9">
    <location>
        <begin position="126"/>
        <end position="224"/>
    </location>
</feature>
<evidence type="ECO:0000256" key="2">
    <source>
        <dbReference type="ARBA" id="ARBA00023015"/>
    </source>
</evidence>
<evidence type="ECO:0000259" key="9">
    <source>
        <dbReference type="PROSITE" id="PS51755"/>
    </source>
</evidence>
<keyword evidence="6" id="KW-0597">Phosphoprotein</keyword>
<dbReference type="InterPro" id="IPR011006">
    <property type="entry name" value="CheY-like_superfamily"/>
</dbReference>
<dbReference type="Gene3D" id="1.10.10.10">
    <property type="entry name" value="Winged helix-like DNA-binding domain superfamily/Winged helix DNA-binding domain"/>
    <property type="match status" value="1"/>
</dbReference>
<dbReference type="RefSeq" id="WP_154825761.1">
    <property type="nucleotide sequence ID" value="NZ_JACRTL010000003.1"/>
</dbReference>
<evidence type="ECO:0000256" key="4">
    <source>
        <dbReference type="ARBA" id="ARBA00023163"/>
    </source>
</evidence>
<dbReference type="AlphaFoldDB" id="A0A8J6P1H3"/>
<dbReference type="Gene3D" id="3.40.50.2300">
    <property type="match status" value="1"/>
</dbReference>
<protein>
    <recommendedName>
        <fullName evidence="1">Stage 0 sporulation protein A homolog</fullName>
    </recommendedName>
</protein>
<dbReference type="SMART" id="SM00862">
    <property type="entry name" value="Trans_reg_C"/>
    <property type="match status" value="1"/>
</dbReference>
<gene>
    <name evidence="10" type="ORF">H8702_07595</name>
</gene>
<evidence type="ECO:0000313" key="11">
    <source>
        <dbReference type="Proteomes" id="UP000632659"/>
    </source>
</evidence>
<dbReference type="GO" id="GO:0005829">
    <property type="term" value="C:cytosol"/>
    <property type="evidence" value="ECO:0007669"/>
    <property type="project" value="TreeGrafter"/>
</dbReference>
<dbReference type="CDD" id="cd00383">
    <property type="entry name" value="trans_reg_C"/>
    <property type="match status" value="1"/>
</dbReference>
<evidence type="ECO:0000256" key="3">
    <source>
        <dbReference type="ARBA" id="ARBA00023125"/>
    </source>
</evidence>
<dbReference type="InterPro" id="IPR001867">
    <property type="entry name" value="OmpR/PhoB-type_DNA-bd"/>
</dbReference>
<dbReference type="Pfam" id="PF00072">
    <property type="entry name" value="Response_reg"/>
    <property type="match status" value="1"/>
</dbReference>
<dbReference type="CDD" id="cd18159">
    <property type="entry name" value="REC_OmpR_NsrR-like"/>
    <property type="match status" value="1"/>
</dbReference>
<feature type="DNA-binding region" description="OmpR/PhoB-type" evidence="7">
    <location>
        <begin position="126"/>
        <end position="224"/>
    </location>
</feature>
<dbReference type="Pfam" id="PF00486">
    <property type="entry name" value="Trans_reg_C"/>
    <property type="match status" value="1"/>
</dbReference>
<dbReference type="PANTHER" id="PTHR48111">
    <property type="entry name" value="REGULATOR OF RPOS"/>
    <property type="match status" value="1"/>
</dbReference>
<dbReference type="GO" id="GO:0032993">
    <property type="term" value="C:protein-DNA complex"/>
    <property type="evidence" value="ECO:0007669"/>
    <property type="project" value="TreeGrafter"/>
</dbReference>
<dbReference type="SUPFAM" id="SSF46894">
    <property type="entry name" value="C-terminal effector domain of the bipartite response regulators"/>
    <property type="match status" value="1"/>
</dbReference>
<reference evidence="10" key="1">
    <citation type="submission" date="2020-08" db="EMBL/GenBank/DDBJ databases">
        <title>Genome public.</title>
        <authorList>
            <person name="Liu C."/>
            <person name="Sun Q."/>
        </authorList>
    </citation>
    <scope>NUCLEOTIDE SEQUENCE</scope>
    <source>
        <strain evidence="10">NSJ-15</strain>
    </source>
</reference>
<keyword evidence="3 7" id="KW-0238">DNA-binding</keyword>
<evidence type="ECO:0000256" key="5">
    <source>
        <dbReference type="ARBA" id="ARBA00024867"/>
    </source>
</evidence>
<comment type="function">
    <text evidence="5">May play the central regulatory role in sporulation. It may be an element of the effector pathway responsible for the activation of sporulation genes in response to nutritional stress. Spo0A may act in concert with spo0H (a sigma factor) to control the expression of some genes that are critical to the sporulation process.</text>
</comment>
<dbReference type="Proteomes" id="UP000632659">
    <property type="component" value="Unassembled WGS sequence"/>
</dbReference>
<dbReference type="InterPro" id="IPR036388">
    <property type="entry name" value="WH-like_DNA-bd_sf"/>
</dbReference>
<accession>A0A8J6P1H3</accession>
<dbReference type="GO" id="GO:0006355">
    <property type="term" value="P:regulation of DNA-templated transcription"/>
    <property type="evidence" value="ECO:0007669"/>
    <property type="project" value="InterPro"/>
</dbReference>
<evidence type="ECO:0000313" key="10">
    <source>
        <dbReference type="EMBL" id="MBC8610984.1"/>
    </source>
</evidence>
<evidence type="ECO:0000259" key="8">
    <source>
        <dbReference type="PROSITE" id="PS50110"/>
    </source>
</evidence>
<dbReference type="SUPFAM" id="SSF52172">
    <property type="entry name" value="CheY-like"/>
    <property type="match status" value="1"/>
</dbReference>
<keyword evidence="11" id="KW-1185">Reference proteome</keyword>
<dbReference type="InterPro" id="IPR039420">
    <property type="entry name" value="WalR-like"/>
</dbReference>
<dbReference type="PANTHER" id="PTHR48111:SF43">
    <property type="entry name" value="STAGE 0 SPORULATION PROTEIN A HOMOLOG"/>
    <property type="match status" value="1"/>
</dbReference>
<evidence type="ECO:0000256" key="7">
    <source>
        <dbReference type="PROSITE-ProRule" id="PRU01091"/>
    </source>
</evidence>
<evidence type="ECO:0000256" key="6">
    <source>
        <dbReference type="PROSITE-ProRule" id="PRU00169"/>
    </source>
</evidence>
<dbReference type="InterPro" id="IPR016032">
    <property type="entry name" value="Sig_transdc_resp-reg_C-effctor"/>
</dbReference>
<keyword evidence="2" id="KW-0805">Transcription regulation</keyword>
<dbReference type="SMART" id="SM00448">
    <property type="entry name" value="REC"/>
    <property type="match status" value="1"/>
</dbReference>
<dbReference type="InterPro" id="IPR001789">
    <property type="entry name" value="Sig_transdc_resp-reg_receiver"/>
</dbReference>
<organism evidence="10 11">
    <name type="scientific">Massiliimalia timonensis</name>
    <dbReference type="NCBI Taxonomy" id="1987501"/>
    <lineage>
        <taxon>Bacteria</taxon>
        <taxon>Bacillati</taxon>
        <taxon>Bacillota</taxon>
        <taxon>Clostridia</taxon>
        <taxon>Eubacteriales</taxon>
        <taxon>Oscillospiraceae</taxon>
        <taxon>Massiliimalia</taxon>
    </lineage>
</organism>
<feature type="domain" description="Response regulatory" evidence="8">
    <location>
        <begin position="3"/>
        <end position="116"/>
    </location>
</feature>
<evidence type="ECO:0000256" key="1">
    <source>
        <dbReference type="ARBA" id="ARBA00018672"/>
    </source>
</evidence>
<proteinExistence type="predicted"/>
<dbReference type="PROSITE" id="PS50110">
    <property type="entry name" value="RESPONSE_REGULATORY"/>
    <property type="match status" value="1"/>
</dbReference>
<comment type="caution">
    <text evidence="10">The sequence shown here is derived from an EMBL/GenBank/DDBJ whole genome shotgun (WGS) entry which is preliminary data.</text>
</comment>
<feature type="modified residue" description="4-aspartylphosphate" evidence="6">
    <location>
        <position position="52"/>
    </location>
</feature>
<sequence>MYRILLVEDDPTIVSVLAQQLTKWNYQVEAVLDFGHVLEQFQAFEPHLVLMDISLPFFNGFYWCAEIRKISKTPVIFLSSAGDNMSLVMAINMGADDFLAKPFSLEVVLAKIQAILRRTYSFGNDPKTITHQGLTLNLNDATLRFGEETLELSKNEFKILQVLLEHTGCVVTREELIQKLWETDSFIDDNTLTVNMTRLRKRLESIGITDLILTKKGIGYLIKEDP</sequence>
<name>A0A8J6P1H3_9FIRM</name>
<keyword evidence="4" id="KW-0804">Transcription</keyword>
<dbReference type="GO" id="GO:0000976">
    <property type="term" value="F:transcription cis-regulatory region binding"/>
    <property type="evidence" value="ECO:0007669"/>
    <property type="project" value="TreeGrafter"/>
</dbReference>
<dbReference type="EMBL" id="JACRTL010000003">
    <property type="protein sequence ID" value="MBC8610984.1"/>
    <property type="molecule type" value="Genomic_DNA"/>
</dbReference>
<dbReference type="GO" id="GO:0000156">
    <property type="term" value="F:phosphorelay response regulator activity"/>
    <property type="evidence" value="ECO:0007669"/>
    <property type="project" value="TreeGrafter"/>
</dbReference>